<keyword evidence="2" id="KW-0732">Signal</keyword>
<evidence type="ECO:0000256" key="1">
    <source>
        <dbReference type="SAM" id="Phobius"/>
    </source>
</evidence>
<accession>A0A1G2JED2</accession>
<reference evidence="3 4" key="1">
    <citation type="journal article" date="2016" name="Nat. Commun.">
        <title>Thousands of microbial genomes shed light on interconnected biogeochemical processes in an aquifer system.</title>
        <authorList>
            <person name="Anantharaman K."/>
            <person name="Brown C.T."/>
            <person name="Hug L.A."/>
            <person name="Sharon I."/>
            <person name="Castelle C.J."/>
            <person name="Probst A.J."/>
            <person name="Thomas B.C."/>
            <person name="Singh A."/>
            <person name="Wilkins M.J."/>
            <person name="Karaoz U."/>
            <person name="Brodie E.L."/>
            <person name="Williams K.H."/>
            <person name="Hubbard S.S."/>
            <person name="Banfield J.F."/>
        </authorList>
    </citation>
    <scope>NUCLEOTIDE SEQUENCE [LARGE SCALE GENOMIC DNA]</scope>
</reference>
<organism evidence="3 4">
    <name type="scientific">Candidatus Staskawiczbacteria bacterium RIFOXYC1_FULL_38_18</name>
    <dbReference type="NCBI Taxonomy" id="1802229"/>
    <lineage>
        <taxon>Bacteria</taxon>
        <taxon>Candidatus Staskawicziibacteriota</taxon>
    </lineage>
</organism>
<keyword evidence="1" id="KW-0472">Membrane</keyword>
<dbReference type="AlphaFoldDB" id="A0A1G2JED2"/>
<gene>
    <name evidence="3" type="ORF">A2401_03220</name>
</gene>
<protein>
    <submittedName>
        <fullName evidence="3">Uncharacterized protein</fullName>
    </submittedName>
</protein>
<proteinExistence type="predicted"/>
<comment type="caution">
    <text evidence="3">The sequence shown here is derived from an EMBL/GenBank/DDBJ whole genome shotgun (WGS) entry which is preliminary data.</text>
</comment>
<feature type="chain" id="PRO_5009583313" evidence="2">
    <location>
        <begin position="24"/>
        <end position="238"/>
    </location>
</feature>
<evidence type="ECO:0000256" key="2">
    <source>
        <dbReference type="SAM" id="SignalP"/>
    </source>
</evidence>
<keyword evidence="1" id="KW-0812">Transmembrane</keyword>
<keyword evidence="1" id="KW-1133">Transmembrane helix</keyword>
<dbReference type="EMBL" id="MHPP01000002">
    <property type="protein sequence ID" value="OGZ85484.1"/>
    <property type="molecule type" value="Genomic_DNA"/>
</dbReference>
<sequence length="238" mass="24545">MKKYILSLVIILGIAFDGQAVLAVDATISVSPSSATKTAGSPFLVNVQADPAGNKVCVIRGSLALGNLTCQSISVASGLMAQKAPTCANPSFTIGIPKCATSALDLFSVSVKGTEAGQASLAFSGVKAISISGNNAVDVLMTSQNGTYTISAAPTQKPVQPKIEEPATTETTEQPAIQQAEKTTQVVENIIPKEAGAASLATTMGNFFSKPITIIIAIIILILLAMWSFGGFLKKKKI</sequence>
<name>A0A1G2JED2_9BACT</name>
<feature type="transmembrane region" description="Helical" evidence="1">
    <location>
        <begin position="212"/>
        <end position="233"/>
    </location>
</feature>
<dbReference type="Proteomes" id="UP000177751">
    <property type="component" value="Unassembled WGS sequence"/>
</dbReference>
<feature type="signal peptide" evidence="2">
    <location>
        <begin position="1"/>
        <end position="23"/>
    </location>
</feature>
<evidence type="ECO:0000313" key="3">
    <source>
        <dbReference type="EMBL" id="OGZ85484.1"/>
    </source>
</evidence>
<evidence type="ECO:0000313" key="4">
    <source>
        <dbReference type="Proteomes" id="UP000177751"/>
    </source>
</evidence>